<evidence type="ECO:0000256" key="1">
    <source>
        <dbReference type="ARBA" id="ARBA00000085"/>
    </source>
</evidence>
<dbReference type="GO" id="GO:0005524">
    <property type="term" value="F:ATP binding"/>
    <property type="evidence" value="ECO:0007669"/>
    <property type="project" value="UniProtKB-KW"/>
</dbReference>
<keyword evidence="9" id="KW-0067">ATP-binding</keyword>
<dbReference type="SUPFAM" id="SSF52172">
    <property type="entry name" value="CheY-like"/>
    <property type="match status" value="1"/>
</dbReference>
<dbReference type="SMART" id="SM00387">
    <property type="entry name" value="HATPase_c"/>
    <property type="match status" value="1"/>
</dbReference>
<comment type="catalytic activity">
    <reaction evidence="1">
        <text>ATP + protein L-histidine = ADP + protein N-phospho-L-histidine.</text>
        <dbReference type="EC" id="2.7.13.3"/>
    </reaction>
</comment>
<protein>
    <recommendedName>
        <fullName evidence="3">histidine kinase</fullName>
        <ecNumber evidence="3">2.7.13.3</ecNumber>
    </recommendedName>
</protein>
<dbReference type="InterPro" id="IPR036097">
    <property type="entry name" value="HisK_dim/P_sf"/>
</dbReference>
<keyword evidence="4 13" id="KW-0597">Phosphoprotein</keyword>
<feature type="transmembrane region" description="Helical" evidence="14">
    <location>
        <begin position="124"/>
        <end position="148"/>
    </location>
</feature>
<evidence type="ECO:0000256" key="8">
    <source>
        <dbReference type="ARBA" id="ARBA00022777"/>
    </source>
</evidence>
<dbReference type="InterPro" id="IPR036890">
    <property type="entry name" value="HATPase_C_sf"/>
</dbReference>
<dbReference type="InterPro" id="IPR011006">
    <property type="entry name" value="CheY-like_superfamily"/>
</dbReference>
<evidence type="ECO:0000256" key="7">
    <source>
        <dbReference type="ARBA" id="ARBA00022741"/>
    </source>
</evidence>
<reference evidence="17 18" key="1">
    <citation type="submission" date="2018-07" db="EMBL/GenBank/DDBJ databases">
        <title>Pedobacter sp. nov., isolated from soil.</title>
        <authorList>
            <person name="Zhou L.Y."/>
            <person name="Du Z.J."/>
        </authorList>
    </citation>
    <scope>NUCLEOTIDE SEQUENCE [LARGE SCALE GENOMIC DNA]</scope>
    <source>
        <strain evidence="17 18">JDX94</strain>
    </source>
</reference>
<evidence type="ECO:0000256" key="5">
    <source>
        <dbReference type="ARBA" id="ARBA00022679"/>
    </source>
</evidence>
<dbReference type="RefSeq" id="WP_115401747.1">
    <property type="nucleotide sequence ID" value="NZ_QPKV01000002.1"/>
</dbReference>
<dbReference type="AlphaFoldDB" id="A0A369Q7T0"/>
<dbReference type="SUPFAM" id="SSF47384">
    <property type="entry name" value="Homodimeric domain of signal transducing histidine kinase"/>
    <property type="match status" value="1"/>
</dbReference>
<evidence type="ECO:0000256" key="10">
    <source>
        <dbReference type="ARBA" id="ARBA00022989"/>
    </source>
</evidence>
<keyword evidence="5" id="KW-0808">Transferase</keyword>
<keyword evidence="18" id="KW-1185">Reference proteome</keyword>
<dbReference type="EMBL" id="QPKV01000002">
    <property type="protein sequence ID" value="RDC58338.1"/>
    <property type="molecule type" value="Genomic_DNA"/>
</dbReference>
<dbReference type="CDD" id="cd00082">
    <property type="entry name" value="HisKA"/>
    <property type="match status" value="1"/>
</dbReference>
<evidence type="ECO:0000313" key="18">
    <source>
        <dbReference type="Proteomes" id="UP000253961"/>
    </source>
</evidence>
<evidence type="ECO:0000256" key="2">
    <source>
        <dbReference type="ARBA" id="ARBA00004370"/>
    </source>
</evidence>
<evidence type="ECO:0000256" key="14">
    <source>
        <dbReference type="SAM" id="Phobius"/>
    </source>
</evidence>
<dbReference type="InterPro" id="IPR003594">
    <property type="entry name" value="HATPase_dom"/>
</dbReference>
<dbReference type="SMART" id="SM00388">
    <property type="entry name" value="HisKA"/>
    <property type="match status" value="1"/>
</dbReference>
<keyword evidence="7" id="KW-0547">Nucleotide-binding</keyword>
<evidence type="ECO:0000313" key="17">
    <source>
        <dbReference type="EMBL" id="RDC58338.1"/>
    </source>
</evidence>
<organism evidence="17 18">
    <name type="scientific">Pedobacter chinensis</name>
    <dbReference type="NCBI Taxonomy" id="2282421"/>
    <lineage>
        <taxon>Bacteria</taxon>
        <taxon>Pseudomonadati</taxon>
        <taxon>Bacteroidota</taxon>
        <taxon>Sphingobacteriia</taxon>
        <taxon>Sphingobacteriales</taxon>
        <taxon>Sphingobacteriaceae</taxon>
        <taxon>Pedobacter</taxon>
    </lineage>
</organism>
<keyword evidence="11" id="KW-0902">Two-component regulatory system</keyword>
<dbReference type="InterPro" id="IPR001789">
    <property type="entry name" value="Sig_transdc_resp-reg_receiver"/>
</dbReference>
<dbReference type="Gene3D" id="1.10.287.130">
    <property type="match status" value="1"/>
</dbReference>
<dbReference type="CDD" id="cd17546">
    <property type="entry name" value="REC_hyHK_CKI1_RcsC-like"/>
    <property type="match status" value="1"/>
</dbReference>
<dbReference type="Pfam" id="PF00072">
    <property type="entry name" value="Response_reg"/>
    <property type="match status" value="1"/>
</dbReference>
<name>A0A369Q7T0_9SPHI</name>
<evidence type="ECO:0000256" key="9">
    <source>
        <dbReference type="ARBA" id="ARBA00022840"/>
    </source>
</evidence>
<dbReference type="PRINTS" id="PR00344">
    <property type="entry name" value="BCTRLSENSOR"/>
</dbReference>
<keyword evidence="6 14" id="KW-0812">Transmembrane</keyword>
<dbReference type="SMART" id="SM00448">
    <property type="entry name" value="REC"/>
    <property type="match status" value="1"/>
</dbReference>
<feature type="transmembrane region" description="Helical" evidence="14">
    <location>
        <begin position="49"/>
        <end position="66"/>
    </location>
</feature>
<dbReference type="InterPro" id="IPR003661">
    <property type="entry name" value="HisK_dim/P_dom"/>
</dbReference>
<dbReference type="SUPFAM" id="SSF55874">
    <property type="entry name" value="ATPase domain of HSP90 chaperone/DNA topoisomerase II/histidine kinase"/>
    <property type="match status" value="1"/>
</dbReference>
<feature type="transmembrane region" description="Helical" evidence="14">
    <location>
        <begin position="21"/>
        <end position="43"/>
    </location>
</feature>
<keyword evidence="8" id="KW-0418">Kinase</keyword>
<dbReference type="OrthoDB" id="9809670at2"/>
<evidence type="ECO:0000259" key="16">
    <source>
        <dbReference type="PROSITE" id="PS50110"/>
    </source>
</evidence>
<dbReference type="Gene3D" id="3.40.50.2300">
    <property type="match status" value="1"/>
</dbReference>
<gene>
    <name evidence="17" type="ORF">DU508_05235</name>
</gene>
<dbReference type="GO" id="GO:0000155">
    <property type="term" value="F:phosphorelay sensor kinase activity"/>
    <property type="evidence" value="ECO:0007669"/>
    <property type="project" value="InterPro"/>
</dbReference>
<evidence type="ECO:0000256" key="6">
    <source>
        <dbReference type="ARBA" id="ARBA00022692"/>
    </source>
</evidence>
<feature type="domain" description="Response regulatory" evidence="16">
    <location>
        <begin position="468"/>
        <end position="587"/>
    </location>
</feature>
<dbReference type="InterPro" id="IPR005467">
    <property type="entry name" value="His_kinase_dom"/>
</dbReference>
<evidence type="ECO:0000256" key="3">
    <source>
        <dbReference type="ARBA" id="ARBA00012438"/>
    </source>
</evidence>
<dbReference type="EC" id="2.7.13.3" evidence="3"/>
<feature type="transmembrane region" description="Helical" evidence="14">
    <location>
        <begin position="160"/>
        <end position="178"/>
    </location>
</feature>
<proteinExistence type="predicted"/>
<dbReference type="Pfam" id="PF02518">
    <property type="entry name" value="HATPase_c"/>
    <property type="match status" value="1"/>
</dbReference>
<evidence type="ECO:0000256" key="12">
    <source>
        <dbReference type="ARBA" id="ARBA00023136"/>
    </source>
</evidence>
<evidence type="ECO:0000256" key="11">
    <source>
        <dbReference type="ARBA" id="ARBA00023012"/>
    </source>
</evidence>
<dbReference type="Proteomes" id="UP000253961">
    <property type="component" value="Unassembled WGS sequence"/>
</dbReference>
<evidence type="ECO:0000256" key="4">
    <source>
        <dbReference type="ARBA" id="ARBA00022553"/>
    </source>
</evidence>
<sequence length="593" mass="66823">MLRNIPFLNIQNRKISIESKLFAVLCLCLIIISLLSIIVNLILQLTWAINLYIIFATIVHGTFYYYALKDSVSEQGRFWYFIYNGAMMVPSWFLNGGVLGSTPIFLIFYLSIAMLSLSKKLRYIYISFFFGTVLICIFMEGINPNLVLPYPDDTAREFDILFAFINVALIMMIMLAMYKKVNDYDHFILIKSKKRLETSQQELLIAKDTAEAATKAKSDFLANMSHEIRTPLNGITGASELLKLTNLDKEQTKLLNTLQASNSIMIDIVNDLLDISRIEANKMEIHNYPFEIRACIKDAENIVRPLFNNKNLQLIIEIGNNVPDLIVADEIRYKQIIINLLSNAVKFTEFGYVKLSLKYSNANGNNTLISILKDTGIGIDDLDIEKLFLPFSQINPSTTRKFGGAGLGLAICRKLAEMMDGKISVTSEQDIGSEFTFTVPVAPYYSNLSSKSKNLTTNKTTLPVAGMHILVAEDNVFNQIITSKMLEKSGYKYAIANDGLEALNKAAAEHFNIILMDIQMPLMDGVTTTLEILKLYNSRNIHPPVIIGCSANAMQIDKDKCLNAGMKDFLAKPFTLDDLRTVMIKWTKNDSIY</sequence>
<feature type="domain" description="Histidine kinase" evidence="15">
    <location>
        <begin position="223"/>
        <end position="443"/>
    </location>
</feature>
<keyword evidence="10 14" id="KW-1133">Transmembrane helix</keyword>
<evidence type="ECO:0000256" key="13">
    <source>
        <dbReference type="PROSITE-ProRule" id="PRU00169"/>
    </source>
</evidence>
<dbReference type="PANTHER" id="PTHR45339:SF1">
    <property type="entry name" value="HYBRID SIGNAL TRANSDUCTION HISTIDINE KINASE J"/>
    <property type="match status" value="1"/>
</dbReference>
<dbReference type="FunFam" id="3.30.565.10:FF:000010">
    <property type="entry name" value="Sensor histidine kinase RcsC"/>
    <property type="match status" value="1"/>
</dbReference>
<comment type="caution">
    <text evidence="17">The sequence shown here is derived from an EMBL/GenBank/DDBJ whole genome shotgun (WGS) entry which is preliminary data.</text>
</comment>
<accession>A0A369Q7T0</accession>
<feature type="modified residue" description="4-aspartylphosphate" evidence="13">
    <location>
        <position position="517"/>
    </location>
</feature>
<keyword evidence="12 14" id="KW-0472">Membrane</keyword>
<dbReference type="PROSITE" id="PS50110">
    <property type="entry name" value="RESPONSE_REGULATORY"/>
    <property type="match status" value="1"/>
</dbReference>
<dbReference type="GO" id="GO:0016020">
    <property type="term" value="C:membrane"/>
    <property type="evidence" value="ECO:0007669"/>
    <property type="project" value="UniProtKB-SubCell"/>
</dbReference>
<dbReference type="PANTHER" id="PTHR45339">
    <property type="entry name" value="HYBRID SIGNAL TRANSDUCTION HISTIDINE KINASE J"/>
    <property type="match status" value="1"/>
</dbReference>
<evidence type="ECO:0000259" key="15">
    <source>
        <dbReference type="PROSITE" id="PS50109"/>
    </source>
</evidence>
<dbReference type="PROSITE" id="PS50109">
    <property type="entry name" value="HIS_KIN"/>
    <property type="match status" value="1"/>
</dbReference>
<dbReference type="CDD" id="cd16922">
    <property type="entry name" value="HATPase_EvgS-ArcB-TorS-like"/>
    <property type="match status" value="1"/>
</dbReference>
<comment type="subcellular location">
    <subcellularLocation>
        <location evidence="2">Membrane</location>
    </subcellularLocation>
</comment>
<dbReference type="Pfam" id="PF00512">
    <property type="entry name" value="HisKA"/>
    <property type="match status" value="1"/>
</dbReference>
<dbReference type="FunFam" id="1.10.287.130:FF:000004">
    <property type="entry name" value="Ethylene receptor 1"/>
    <property type="match status" value="1"/>
</dbReference>
<dbReference type="Gene3D" id="3.30.565.10">
    <property type="entry name" value="Histidine kinase-like ATPase, C-terminal domain"/>
    <property type="match status" value="1"/>
</dbReference>
<dbReference type="InterPro" id="IPR004358">
    <property type="entry name" value="Sig_transdc_His_kin-like_C"/>
</dbReference>